<feature type="domain" description="K Homology" evidence="5">
    <location>
        <begin position="327"/>
        <end position="382"/>
    </location>
</feature>
<dbReference type="Pfam" id="PF00013">
    <property type="entry name" value="KH_1"/>
    <property type="match status" value="2"/>
</dbReference>
<feature type="transmembrane region" description="Helical" evidence="4">
    <location>
        <begin position="416"/>
        <end position="441"/>
    </location>
</feature>
<keyword evidence="7" id="KW-1185">Reference proteome</keyword>
<keyword evidence="2" id="KW-0694">RNA-binding</keyword>
<reference evidence="6 7" key="1">
    <citation type="submission" date="2022-01" db="EMBL/GenBank/DDBJ databases">
        <authorList>
            <person name="Xiong W."/>
            <person name="Schranz E."/>
        </authorList>
    </citation>
    <scope>NUCLEOTIDE SEQUENCE [LARGE SCALE GENOMIC DNA]</scope>
</reference>
<dbReference type="Proteomes" id="UP001157418">
    <property type="component" value="Unassembled WGS sequence"/>
</dbReference>
<sequence length="449" mass="49390">MYGKRSNSDSDDHNDNEGTKKRNDGDDRGKSLIGPYDTVFRYLCPNEKLMSIMGGRCETLIKLESETNSTIQFGDKVLGCVERVIIIYSTKDKTNKFDGTDQLVCPSQDALFKVHDIVVADEVGPNEVADMAPQVTARLLVSSDQIGCVIGKGGEIVQTIRTETGAQILIMKDNHLPICAFSNDELIQISGEASAVRKALFQIASRLHENPSRSQHRLLPPSIMVSAPPVDTKGESFSKDFSLLLICPSSSVGFANGIDSGLIKDISQKYGASVNVNPPRTWGEDCIISVTAEEISDHIYSPTIEAAICLQMRSNFRDKSDFYSGLISYTTQLLVPSSHVASITGKEGSIISEISRVTHTDIQILSKENLPKVAKHYHDEMVQHLKFQSMKVEIPNGMDILILADMEPMVARRGKVVVILIDHTVVVILQDVAVVMLGFALRMMMVMLT</sequence>
<gene>
    <name evidence="6" type="ORF">LVIROSA_LOCUS1113</name>
</gene>
<dbReference type="AlphaFoldDB" id="A0AAU9LB46"/>
<evidence type="ECO:0000256" key="3">
    <source>
        <dbReference type="SAM" id="MobiDB-lite"/>
    </source>
</evidence>
<evidence type="ECO:0000259" key="5">
    <source>
        <dbReference type="SMART" id="SM00322"/>
    </source>
</evidence>
<dbReference type="EMBL" id="CAKMRJ010000001">
    <property type="protein sequence ID" value="CAH1413138.1"/>
    <property type="molecule type" value="Genomic_DNA"/>
</dbReference>
<evidence type="ECO:0000256" key="4">
    <source>
        <dbReference type="SAM" id="Phobius"/>
    </source>
</evidence>
<dbReference type="GO" id="GO:0003723">
    <property type="term" value="F:RNA binding"/>
    <property type="evidence" value="ECO:0007669"/>
    <property type="project" value="UniProtKB-UniRule"/>
</dbReference>
<dbReference type="Gene3D" id="3.30.310.210">
    <property type="match status" value="2"/>
</dbReference>
<proteinExistence type="predicted"/>
<keyword evidence="4" id="KW-0472">Membrane</keyword>
<dbReference type="InterPro" id="IPR036612">
    <property type="entry name" value="KH_dom_type_1_sf"/>
</dbReference>
<dbReference type="PROSITE" id="PS50084">
    <property type="entry name" value="KH_TYPE_1"/>
    <property type="match status" value="2"/>
</dbReference>
<dbReference type="InterPro" id="IPR004087">
    <property type="entry name" value="KH_dom"/>
</dbReference>
<evidence type="ECO:0000256" key="2">
    <source>
        <dbReference type="PROSITE-ProRule" id="PRU00117"/>
    </source>
</evidence>
<protein>
    <recommendedName>
        <fullName evidence="5">K Homology domain-containing protein</fullName>
    </recommendedName>
</protein>
<name>A0AAU9LB46_9ASTR</name>
<organism evidence="6 7">
    <name type="scientific">Lactuca virosa</name>
    <dbReference type="NCBI Taxonomy" id="75947"/>
    <lineage>
        <taxon>Eukaryota</taxon>
        <taxon>Viridiplantae</taxon>
        <taxon>Streptophyta</taxon>
        <taxon>Embryophyta</taxon>
        <taxon>Tracheophyta</taxon>
        <taxon>Spermatophyta</taxon>
        <taxon>Magnoliopsida</taxon>
        <taxon>eudicotyledons</taxon>
        <taxon>Gunneridae</taxon>
        <taxon>Pentapetalae</taxon>
        <taxon>asterids</taxon>
        <taxon>campanulids</taxon>
        <taxon>Asterales</taxon>
        <taxon>Asteraceae</taxon>
        <taxon>Cichorioideae</taxon>
        <taxon>Cichorieae</taxon>
        <taxon>Lactucinae</taxon>
        <taxon>Lactuca</taxon>
    </lineage>
</organism>
<evidence type="ECO:0000313" key="6">
    <source>
        <dbReference type="EMBL" id="CAH1413138.1"/>
    </source>
</evidence>
<dbReference type="SMART" id="SM00322">
    <property type="entry name" value="KH"/>
    <property type="match status" value="2"/>
</dbReference>
<evidence type="ECO:0000256" key="1">
    <source>
        <dbReference type="ARBA" id="ARBA00022737"/>
    </source>
</evidence>
<comment type="caution">
    <text evidence="6">The sequence shown here is derived from an EMBL/GenBank/DDBJ whole genome shotgun (WGS) entry which is preliminary data.</text>
</comment>
<accession>A0AAU9LB46</accession>
<dbReference type="SUPFAM" id="SSF54791">
    <property type="entry name" value="Eukaryotic type KH-domain (KH-domain type I)"/>
    <property type="match status" value="3"/>
</dbReference>
<keyword evidence="4" id="KW-1133">Transmembrane helix</keyword>
<evidence type="ECO:0000313" key="7">
    <source>
        <dbReference type="Proteomes" id="UP001157418"/>
    </source>
</evidence>
<keyword evidence="1" id="KW-0677">Repeat</keyword>
<dbReference type="CDD" id="cd22460">
    <property type="entry name" value="KH-I_PEPPER_rpt2_like"/>
    <property type="match status" value="1"/>
</dbReference>
<feature type="domain" description="K Homology" evidence="5">
    <location>
        <begin position="133"/>
        <end position="208"/>
    </location>
</feature>
<feature type="region of interest" description="Disordered" evidence="3">
    <location>
        <begin position="1"/>
        <end position="30"/>
    </location>
</feature>
<dbReference type="PANTHER" id="PTHR10288">
    <property type="entry name" value="KH DOMAIN CONTAINING RNA BINDING PROTEIN"/>
    <property type="match status" value="1"/>
</dbReference>
<dbReference type="InterPro" id="IPR004088">
    <property type="entry name" value="KH_dom_type_1"/>
</dbReference>
<keyword evidence="4" id="KW-0812">Transmembrane</keyword>